<dbReference type="Gene3D" id="2.30.42.10">
    <property type="match status" value="2"/>
</dbReference>
<feature type="binding site" evidence="10">
    <location>
        <position position="135"/>
    </location>
    <ligand>
        <name>substrate</name>
    </ligand>
</feature>
<dbReference type="PROSITE" id="PS50106">
    <property type="entry name" value="PDZ"/>
    <property type="match status" value="2"/>
</dbReference>
<dbReference type="InterPro" id="IPR036034">
    <property type="entry name" value="PDZ_sf"/>
</dbReference>
<dbReference type="GO" id="GO:0004252">
    <property type="term" value="F:serine-type endopeptidase activity"/>
    <property type="evidence" value="ECO:0007669"/>
    <property type="project" value="InterPro"/>
</dbReference>
<evidence type="ECO:0000313" key="13">
    <source>
        <dbReference type="EMBL" id="OJH42960.1"/>
    </source>
</evidence>
<evidence type="ECO:0000256" key="4">
    <source>
        <dbReference type="ARBA" id="ARBA00022729"/>
    </source>
</evidence>
<dbReference type="PRINTS" id="PR00834">
    <property type="entry name" value="PROTEASES2C"/>
</dbReference>
<reference evidence="13 14" key="2">
    <citation type="submission" date="2016-12" db="EMBL/GenBank/DDBJ databases">
        <title>Draft Genome Sequence of Cystobacter ferrugineus Strain Cbfe23.</title>
        <authorList>
            <person name="Akbar S."/>
            <person name="Dowd S.E."/>
            <person name="Stevens D.C."/>
        </authorList>
    </citation>
    <scope>NUCLEOTIDE SEQUENCE [LARGE SCALE GENOMIC DNA]</scope>
    <source>
        <strain evidence="13 14">Cbfe23</strain>
    </source>
</reference>
<evidence type="ECO:0000259" key="12">
    <source>
        <dbReference type="PROSITE" id="PS50106"/>
    </source>
</evidence>
<feature type="active site" description="Charge relay system" evidence="9">
    <location>
        <position position="135"/>
    </location>
</feature>
<name>A0A1L9BKZ6_9BACT</name>
<dbReference type="PANTHER" id="PTHR22939">
    <property type="entry name" value="SERINE PROTEASE FAMILY S1C HTRA-RELATED"/>
    <property type="match status" value="1"/>
</dbReference>
<feature type="binding site" evidence="10">
    <location>
        <begin position="238"/>
        <end position="240"/>
    </location>
    <ligand>
        <name>substrate</name>
    </ligand>
</feature>
<feature type="compositionally biased region" description="Low complexity" evidence="11">
    <location>
        <begin position="22"/>
        <end position="33"/>
    </location>
</feature>
<dbReference type="InterPro" id="IPR041489">
    <property type="entry name" value="PDZ_6"/>
</dbReference>
<comment type="subcellular location">
    <subcellularLocation>
        <location evidence="1">Periplasm</location>
    </subcellularLocation>
</comment>
<keyword evidence="7" id="KW-0378">Hydrolase</keyword>
<dbReference type="GO" id="GO:0042597">
    <property type="term" value="C:periplasmic space"/>
    <property type="evidence" value="ECO:0007669"/>
    <property type="project" value="UniProtKB-SubCell"/>
</dbReference>
<evidence type="ECO:0000256" key="7">
    <source>
        <dbReference type="ARBA" id="ARBA00022801"/>
    </source>
</evidence>
<feature type="domain" description="PDZ" evidence="12">
    <location>
        <begin position="397"/>
        <end position="456"/>
    </location>
</feature>
<proteinExistence type="inferred from homology"/>
<evidence type="ECO:0000256" key="3">
    <source>
        <dbReference type="ARBA" id="ARBA00022670"/>
    </source>
</evidence>
<evidence type="ECO:0000256" key="2">
    <source>
        <dbReference type="ARBA" id="ARBA00010541"/>
    </source>
</evidence>
<feature type="binding site" evidence="10">
    <location>
        <position position="165"/>
    </location>
    <ligand>
        <name>substrate</name>
    </ligand>
</feature>
<dbReference type="AlphaFoldDB" id="A0A1L9BKZ6"/>
<dbReference type="CDD" id="cd10839">
    <property type="entry name" value="cpPDZ1_DegP-like"/>
    <property type="match status" value="1"/>
</dbReference>
<evidence type="ECO:0000256" key="11">
    <source>
        <dbReference type="SAM" id="MobiDB-lite"/>
    </source>
</evidence>
<dbReference type="GO" id="GO:0006508">
    <property type="term" value="P:proteolysis"/>
    <property type="evidence" value="ECO:0007669"/>
    <property type="project" value="UniProtKB-KW"/>
</dbReference>
<reference evidence="14" key="1">
    <citation type="submission" date="2016-11" db="EMBL/GenBank/DDBJ databases">
        <authorList>
            <person name="Shukria A."/>
            <person name="Stevens D.C."/>
        </authorList>
    </citation>
    <scope>NUCLEOTIDE SEQUENCE [LARGE SCALE GENOMIC DNA]</scope>
    <source>
        <strain evidence="14">Cbfe23</strain>
    </source>
</reference>
<evidence type="ECO:0000256" key="10">
    <source>
        <dbReference type="PIRSR" id="PIRSR611782-2"/>
    </source>
</evidence>
<sequence length="494" mass="52250">MLSVSTGCESRQRESNPPPPAAVSEAPAPAPDATRPVEQGAQPARPLPQEEQATGGSGQLVSVADLVEAVKGSVVNVDVRVRSPGLQDHGDLFERFFGMPGFPGEGGPAPRERIQQGAGSGFLIEPNGLILTNNHVVENAFSIRVRLDDGREYDAKVLGRDPLTDLALIKLQGNVKDLPFVRLGDSDEVRVGDPVVAIGNPFGLTSSVSSGILSARARDIQAGPYDNFLQTDAAINPGNSGGPLFNARGEVIGINTAIVGVGTGIGFAVPSNMAQVLLPQLQKGKIRRGWLGVSVQDLTPELARALKVQQDKGAIVTGVEENTPSARAGLQQDDIITAVNGEPVESAHALTREIGFRSPDETVKLTVYRAGQPREVRVKLAERPDLEGSSTEPSGDEREESGRRLGMRLQDVDPRLVPGATRGALIIEVEPGSPAERAGLQPGMVIVEAGGRPVNNPREFAQAVRGQSPGSVLLLRVQLGESRLLRALTIPEER</sequence>
<dbReference type="Pfam" id="PF13365">
    <property type="entry name" value="Trypsin_2"/>
    <property type="match status" value="1"/>
</dbReference>
<dbReference type="SUPFAM" id="SSF50156">
    <property type="entry name" value="PDZ domain-like"/>
    <property type="match status" value="2"/>
</dbReference>
<dbReference type="STRING" id="83449.BON30_06480"/>
<keyword evidence="14" id="KW-1185">Reference proteome</keyword>
<dbReference type="SMART" id="SM00228">
    <property type="entry name" value="PDZ"/>
    <property type="match status" value="2"/>
</dbReference>
<evidence type="ECO:0000256" key="5">
    <source>
        <dbReference type="ARBA" id="ARBA00022737"/>
    </source>
</evidence>
<keyword evidence="8" id="KW-0720">Serine protease</keyword>
<feature type="active site" description="Charge relay system" evidence="9">
    <location>
        <position position="240"/>
    </location>
</feature>
<evidence type="ECO:0000256" key="8">
    <source>
        <dbReference type="ARBA" id="ARBA00022825"/>
    </source>
</evidence>
<dbReference type="Pfam" id="PF13180">
    <property type="entry name" value="PDZ_2"/>
    <property type="match status" value="1"/>
</dbReference>
<feature type="domain" description="PDZ" evidence="12">
    <location>
        <begin position="275"/>
        <end position="371"/>
    </location>
</feature>
<comment type="similarity">
    <text evidence="2">Belongs to the peptidase S1C family.</text>
</comment>
<dbReference type="Gene3D" id="2.40.10.120">
    <property type="match status" value="1"/>
</dbReference>
<comment type="caution">
    <text evidence="13">The sequence shown here is derived from an EMBL/GenBank/DDBJ whole genome shotgun (WGS) entry which is preliminary data.</text>
</comment>
<dbReference type="InterPro" id="IPR011782">
    <property type="entry name" value="Pept_S1C_Do"/>
</dbReference>
<dbReference type="EMBL" id="MPIN01000001">
    <property type="protein sequence ID" value="OJH42960.1"/>
    <property type="molecule type" value="Genomic_DNA"/>
</dbReference>
<accession>A0A1L9BKZ6</accession>
<keyword evidence="4" id="KW-0732">Signal</keyword>
<dbReference type="SUPFAM" id="SSF50494">
    <property type="entry name" value="Trypsin-like serine proteases"/>
    <property type="match status" value="1"/>
</dbReference>
<keyword evidence="6" id="KW-0574">Periplasm</keyword>
<organism evidence="13 14">
    <name type="scientific">Cystobacter ferrugineus</name>
    <dbReference type="NCBI Taxonomy" id="83449"/>
    <lineage>
        <taxon>Bacteria</taxon>
        <taxon>Pseudomonadati</taxon>
        <taxon>Myxococcota</taxon>
        <taxon>Myxococcia</taxon>
        <taxon>Myxococcales</taxon>
        <taxon>Cystobacterineae</taxon>
        <taxon>Archangiaceae</taxon>
        <taxon>Cystobacter</taxon>
    </lineage>
</organism>
<keyword evidence="3" id="KW-0645">Protease</keyword>
<dbReference type="InterPro" id="IPR009003">
    <property type="entry name" value="Peptidase_S1_PA"/>
</dbReference>
<feature type="region of interest" description="Disordered" evidence="11">
    <location>
        <begin position="1"/>
        <end position="56"/>
    </location>
</feature>
<feature type="region of interest" description="Disordered" evidence="11">
    <location>
        <begin position="381"/>
        <end position="407"/>
    </location>
</feature>
<dbReference type="InterPro" id="IPR001478">
    <property type="entry name" value="PDZ"/>
</dbReference>
<feature type="active site" description="Charge relay system" evidence="9">
    <location>
        <position position="165"/>
    </location>
</feature>
<gene>
    <name evidence="13" type="ORF">BON30_06480</name>
</gene>
<dbReference type="NCBIfam" id="TIGR02037">
    <property type="entry name" value="degP_htrA_DO"/>
    <property type="match status" value="1"/>
</dbReference>
<dbReference type="PANTHER" id="PTHR22939:SF129">
    <property type="entry name" value="SERINE PROTEASE HTRA2, MITOCHONDRIAL"/>
    <property type="match status" value="1"/>
</dbReference>
<dbReference type="Proteomes" id="UP000182229">
    <property type="component" value="Unassembled WGS sequence"/>
</dbReference>
<evidence type="ECO:0000256" key="9">
    <source>
        <dbReference type="PIRSR" id="PIRSR611782-1"/>
    </source>
</evidence>
<dbReference type="Pfam" id="PF17820">
    <property type="entry name" value="PDZ_6"/>
    <property type="match status" value="1"/>
</dbReference>
<dbReference type="InterPro" id="IPR001940">
    <property type="entry name" value="Peptidase_S1C"/>
</dbReference>
<evidence type="ECO:0000256" key="6">
    <source>
        <dbReference type="ARBA" id="ARBA00022764"/>
    </source>
</evidence>
<protein>
    <submittedName>
        <fullName evidence="13">Peptidase S1</fullName>
    </submittedName>
</protein>
<evidence type="ECO:0000313" key="14">
    <source>
        <dbReference type="Proteomes" id="UP000182229"/>
    </source>
</evidence>
<evidence type="ECO:0000256" key="1">
    <source>
        <dbReference type="ARBA" id="ARBA00004418"/>
    </source>
</evidence>
<keyword evidence="5" id="KW-0677">Repeat</keyword>